<accession>A0A951QFR1</accession>
<dbReference type="AlphaFoldDB" id="A0A951QFR1"/>
<reference evidence="2" key="2">
    <citation type="journal article" date="2022" name="Microbiol. Resour. Announc.">
        <title>Metagenome Sequencing to Explore Phylogenomics of Terrestrial Cyanobacteria.</title>
        <authorList>
            <person name="Ward R.D."/>
            <person name="Stajich J.E."/>
            <person name="Johansen J.R."/>
            <person name="Huntemann M."/>
            <person name="Clum A."/>
            <person name="Foster B."/>
            <person name="Foster B."/>
            <person name="Roux S."/>
            <person name="Palaniappan K."/>
            <person name="Varghese N."/>
            <person name="Mukherjee S."/>
            <person name="Reddy T.B.K."/>
            <person name="Daum C."/>
            <person name="Copeland A."/>
            <person name="Chen I.A."/>
            <person name="Ivanova N.N."/>
            <person name="Kyrpides N.C."/>
            <person name="Shapiro N."/>
            <person name="Eloe-Fadrosh E.A."/>
            <person name="Pietrasiak N."/>
        </authorList>
    </citation>
    <scope>NUCLEOTIDE SEQUENCE</scope>
    <source>
        <strain evidence="2">UHER 2000/2452</strain>
    </source>
</reference>
<gene>
    <name evidence="2" type="ORF">KME15_26440</name>
</gene>
<dbReference type="EMBL" id="JAHHHD010000062">
    <property type="protein sequence ID" value="MBW4662207.1"/>
    <property type="molecule type" value="Genomic_DNA"/>
</dbReference>
<evidence type="ECO:0000256" key="1">
    <source>
        <dbReference type="SAM" id="MobiDB-lite"/>
    </source>
</evidence>
<organism evidence="2 3">
    <name type="scientific">Drouetiella hepatica Uher 2000/2452</name>
    <dbReference type="NCBI Taxonomy" id="904376"/>
    <lineage>
        <taxon>Bacteria</taxon>
        <taxon>Bacillati</taxon>
        <taxon>Cyanobacteriota</taxon>
        <taxon>Cyanophyceae</taxon>
        <taxon>Oculatellales</taxon>
        <taxon>Oculatellaceae</taxon>
        <taxon>Drouetiella</taxon>
    </lineage>
</organism>
<protein>
    <submittedName>
        <fullName evidence="2">Uncharacterized protein</fullName>
    </submittedName>
</protein>
<comment type="caution">
    <text evidence="2">The sequence shown here is derived from an EMBL/GenBank/DDBJ whole genome shotgun (WGS) entry which is preliminary data.</text>
</comment>
<name>A0A951QFR1_9CYAN</name>
<evidence type="ECO:0000313" key="2">
    <source>
        <dbReference type="EMBL" id="MBW4662207.1"/>
    </source>
</evidence>
<proteinExistence type="predicted"/>
<sequence length="100" mass="11053">MSSIIRSLLYEEVVKAATTTEIDAETMIASLKPRHYSNGTPRPSKPPNDLSQANGDTGGFNGEQMSIEQLLEDLETGDVAWTDPQVQQWLSENGYELEPI</sequence>
<reference evidence="2" key="1">
    <citation type="submission" date="2021-05" db="EMBL/GenBank/DDBJ databases">
        <authorList>
            <person name="Pietrasiak N."/>
            <person name="Ward R."/>
            <person name="Stajich J.E."/>
            <person name="Kurbessoian T."/>
        </authorList>
    </citation>
    <scope>NUCLEOTIDE SEQUENCE</scope>
    <source>
        <strain evidence="2">UHER 2000/2452</strain>
    </source>
</reference>
<dbReference type="Proteomes" id="UP000757435">
    <property type="component" value="Unassembled WGS sequence"/>
</dbReference>
<feature type="region of interest" description="Disordered" evidence="1">
    <location>
        <begin position="31"/>
        <end position="64"/>
    </location>
</feature>
<evidence type="ECO:0000313" key="3">
    <source>
        <dbReference type="Proteomes" id="UP000757435"/>
    </source>
</evidence>